<keyword evidence="4" id="KW-0347">Helicase</keyword>
<evidence type="ECO:0000256" key="4">
    <source>
        <dbReference type="RuleBase" id="RU365068"/>
    </source>
</evidence>
<accession>A0A915ELJ2</accession>
<keyword evidence="4" id="KW-0694">RNA-binding</keyword>
<evidence type="ECO:0000256" key="2">
    <source>
        <dbReference type="ARBA" id="ARBA00022801"/>
    </source>
</evidence>
<dbReference type="WBParaSite" id="jg801">
    <property type="protein sequence ID" value="jg801"/>
    <property type="gene ID" value="jg801"/>
</dbReference>
<dbReference type="GO" id="GO:0003723">
    <property type="term" value="F:RNA binding"/>
    <property type="evidence" value="ECO:0007669"/>
    <property type="project" value="UniProtKB-UniRule"/>
</dbReference>
<keyword evidence="3 4" id="KW-0067">ATP-binding</keyword>
<dbReference type="GO" id="GO:0016787">
    <property type="term" value="F:hydrolase activity"/>
    <property type="evidence" value="ECO:0007669"/>
    <property type="project" value="UniProtKB-KW"/>
</dbReference>
<dbReference type="PROSITE" id="PS51192">
    <property type="entry name" value="HELICASE_ATP_BIND_1"/>
    <property type="match status" value="1"/>
</dbReference>
<evidence type="ECO:0000256" key="1">
    <source>
        <dbReference type="ARBA" id="ARBA00022741"/>
    </source>
</evidence>
<evidence type="ECO:0000313" key="7">
    <source>
        <dbReference type="Proteomes" id="UP000887574"/>
    </source>
</evidence>
<comment type="domain">
    <text evidence="4">The Q motif is unique to and characteristic of the DEAD box family of RNA helicases and controls ATP binding and hydrolysis.</text>
</comment>
<dbReference type="PANTHER" id="PTHR24031">
    <property type="entry name" value="RNA HELICASE"/>
    <property type="match status" value="1"/>
</dbReference>
<protein>
    <recommendedName>
        <fullName evidence="4">ATP-dependent RNA helicase</fullName>
        <ecNumber evidence="4">3.6.4.13</ecNumber>
    </recommendedName>
</protein>
<evidence type="ECO:0000256" key="3">
    <source>
        <dbReference type="ARBA" id="ARBA00022840"/>
    </source>
</evidence>
<comment type="function">
    <text evidence="4">RNA helicase.</text>
</comment>
<dbReference type="GO" id="GO:0003724">
    <property type="term" value="F:RNA helicase activity"/>
    <property type="evidence" value="ECO:0007669"/>
    <property type="project" value="UniProtKB-EC"/>
</dbReference>
<dbReference type="EC" id="3.6.4.13" evidence="4"/>
<proteinExistence type="inferred from homology"/>
<dbReference type="GO" id="GO:0005524">
    <property type="term" value="F:ATP binding"/>
    <property type="evidence" value="ECO:0007669"/>
    <property type="project" value="UniProtKB-UniRule"/>
</dbReference>
<dbReference type="Gene3D" id="3.40.50.300">
    <property type="entry name" value="P-loop containing nucleotide triphosphate hydrolases"/>
    <property type="match status" value="1"/>
</dbReference>
<dbReference type="AlphaFoldDB" id="A0A915ELJ2"/>
<dbReference type="InterPro" id="IPR014001">
    <property type="entry name" value="Helicase_ATP-bd"/>
</dbReference>
<evidence type="ECO:0000259" key="6">
    <source>
        <dbReference type="PROSITE" id="PS51192"/>
    </source>
</evidence>
<dbReference type="InterPro" id="IPR027417">
    <property type="entry name" value="P-loop_NTPase"/>
</dbReference>
<feature type="domain" description="Helicase ATP-binding" evidence="6">
    <location>
        <begin position="71"/>
        <end position="210"/>
    </location>
</feature>
<dbReference type="Pfam" id="PF00270">
    <property type="entry name" value="DEAD"/>
    <property type="match status" value="1"/>
</dbReference>
<organism evidence="7 8">
    <name type="scientific">Ditylenchus dipsaci</name>
    <dbReference type="NCBI Taxonomy" id="166011"/>
    <lineage>
        <taxon>Eukaryota</taxon>
        <taxon>Metazoa</taxon>
        <taxon>Ecdysozoa</taxon>
        <taxon>Nematoda</taxon>
        <taxon>Chromadorea</taxon>
        <taxon>Rhabditida</taxon>
        <taxon>Tylenchina</taxon>
        <taxon>Tylenchomorpha</taxon>
        <taxon>Sphaerularioidea</taxon>
        <taxon>Anguinidae</taxon>
        <taxon>Anguininae</taxon>
        <taxon>Ditylenchus</taxon>
    </lineage>
</organism>
<feature type="region of interest" description="Disordered" evidence="5">
    <location>
        <begin position="1"/>
        <end position="31"/>
    </location>
</feature>
<dbReference type="SUPFAM" id="SSF52540">
    <property type="entry name" value="P-loop containing nucleoside triphosphate hydrolases"/>
    <property type="match status" value="1"/>
</dbReference>
<name>A0A915ELJ2_9BILA</name>
<feature type="compositionally biased region" description="Polar residues" evidence="5">
    <location>
        <begin position="22"/>
        <end position="31"/>
    </location>
</feature>
<reference evidence="8" key="1">
    <citation type="submission" date="2022-11" db="UniProtKB">
        <authorList>
            <consortium name="WormBaseParasite"/>
        </authorList>
    </citation>
    <scope>IDENTIFICATION</scope>
</reference>
<dbReference type="Proteomes" id="UP000887574">
    <property type="component" value="Unplaced"/>
</dbReference>
<keyword evidence="7" id="KW-1185">Reference proteome</keyword>
<sequence>MENVKAEAASSESSENGGLVSGSESNSGSDYASANSLDLIPIDSLKLKKEIIEVIKADGTLNANAFLENSVKAYAEGGHVMVQADQGKERFRALVLCALNQVVKEEDALQVIVISPFRHDSSEILSDMKKFNSSLGYKIQLCNAGVPIQSDRKSLRQENAQIVIGTPGRVVDCIKQKLINTEKVRLLLVDAAEKLFEGGLKRNSSIFTLLDPEVQYMLLVQKVTPAVELFIKEPNVDALSDLFKQGTRLERVVAVAVVEDSGPIEQKKAKLYFVFTENDDQKEAQLLKLHDIAMQHKSMIICKSSEVADSVAKILADKTLEFFYKPEVWRHCHHLRECPFGDPLSVTLIVHFNLPSNRDFFNKRMKEMRLGPDDKGGIISFIDLRDVSRLFSKCYRCGGPSILPNDLSTSSFL</sequence>
<evidence type="ECO:0000256" key="5">
    <source>
        <dbReference type="SAM" id="MobiDB-lite"/>
    </source>
</evidence>
<keyword evidence="1 4" id="KW-0547">Nucleotide-binding</keyword>
<comment type="similarity">
    <text evidence="4">Belongs to the DEAD box helicase family.</text>
</comment>
<comment type="catalytic activity">
    <reaction evidence="4">
        <text>ATP + H2O = ADP + phosphate + H(+)</text>
        <dbReference type="Rhea" id="RHEA:13065"/>
        <dbReference type="ChEBI" id="CHEBI:15377"/>
        <dbReference type="ChEBI" id="CHEBI:15378"/>
        <dbReference type="ChEBI" id="CHEBI:30616"/>
        <dbReference type="ChEBI" id="CHEBI:43474"/>
        <dbReference type="ChEBI" id="CHEBI:456216"/>
        <dbReference type="EC" id="3.6.4.13"/>
    </reaction>
</comment>
<evidence type="ECO:0000313" key="8">
    <source>
        <dbReference type="WBParaSite" id="jg801"/>
    </source>
</evidence>
<feature type="compositionally biased region" description="Low complexity" evidence="5">
    <location>
        <begin position="1"/>
        <end position="15"/>
    </location>
</feature>
<keyword evidence="2 4" id="KW-0378">Hydrolase</keyword>
<dbReference type="InterPro" id="IPR011545">
    <property type="entry name" value="DEAD/DEAH_box_helicase_dom"/>
</dbReference>